<keyword evidence="2" id="KW-0479">Metal-binding</keyword>
<dbReference type="OrthoDB" id="7809559at2"/>
<dbReference type="KEGG" id="ccot:CCAX7_57340"/>
<keyword evidence="6" id="KW-1185">Reference proteome</keyword>
<reference evidence="5 6" key="1">
    <citation type="journal article" date="2019" name="Int. J. Syst. Evol. Microbiol.">
        <title>Capsulimonas corticalis gen. nov., sp. nov., an aerobic capsulated bacterium, of a novel bacterial order, Capsulimonadales ord. nov., of the class Armatimonadia of the phylum Armatimonadetes.</title>
        <authorList>
            <person name="Li J."/>
            <person name="Kudo C."/>
            <person name="Tonouchi A."/>
        </authorList>
    </citation>
    <scope>NUCLEOTIDE SEQUENCE [LARGE SCALE GENOMIC DNA]</scope>
    <source>
        <strain evidence="5 6">AX-7</strain>
    </source>
</reference>
<dbReference type="Pfam" id="PF00355">
    <property type="entry name" value="Rieske"/>
    <property type="match status" value="1"/>
</dbReference>
<dbReference type="InterPro" id="IPR036922">
    <property type="entry name" value="Rieske_2Fe-2S_sf"/>
</dbReference>
<dbReference type="GO" id="GO:0046872">
    <property type="term" value="F:metal ion binding"/>
    <property type="evidence" value="ECO:0007669"/>
    <property type="project" value="UniProtKB-KW"/>
</dbReference>
<dbReference type="PANTHER" id="PTHR21496:SF23">
    <property type="entry name" value="3-PHENYLPROPIONATE_CINNAMIC ACID DIOXYGENASE FERREDOXIN SUBUNIT"/>
    <property type="match status" value="1"/>
</dbReference>
<gene>
    <name evidence="5" type="ORF">CCAX7_57340</name>
</gene>
<evidence type="ECO:0000256" key="1">
    <source>
        <dbReference type="ARBA" id="ARBA00022714"/>
    </source>
</evidence>
<sequence length="296" mass="31221">MDSLAITKAIEDQEWLAPVADGLQKAVETTYAAGGDAGRKVEDALHGVWLGHPLHAVLTDIPLGAWSVAAALDTLEAIGDDKYAAGADAAVGIGLLGALGSAVTGLTDWYRLSGKTTKRLGGAHALINISATALYGASYVMRKRSNRGAGRALALLGFGAVSAGAFLGGMLVYYQKIGVDHSKREELADEFVDVLDWDDLEENTPKRVEANGQPVVLVRQGEKIYALADACAHLGGPLSEGKVCDGGIVCPWHESRFALKDGKVLDGPSTFAQPHYETRVQDGKVQVKYGDPVLEV</sequence>
<dbReference type="Gene3D" id="2.102.10.10">
    <property type="entry name" value="Rieske [2Fe-2S] iron-sulphur domain"/>
    <property type="match status" value="1"/>
</dbReference>
<keyword evidence="4" id="KW-0411">Iron-sulfur</keyword>
<dbReference type="GO" id="GO:0004497">
    <property type="term" value="F:monooxygenase activity"/>
    <property type="evidence" value="ECO:0007669"/>
    <property type="project" value="UniProtKB-ARBA"/>
</dbReference>
<evidence type="ECO:0000256" key="2">
    <source>
        <dbReference type="ARBA" id="ARBA00022723"/>
    </source>
</evidence>
<accession>A0A402D0B9</accession>
<evidence type="ECO:0000313" key="5">
    <source>
        <dbReference type="EMBL" id="BDI33683.1"/>
    </source>
</evidence>
<proteinExistence type="predicted"/>
<dbReference type="InterPro" id="IPR017941">
    <property type="entry name" value="Rieske_2Fe-2S"/>
</dbReference>
<evidence type="ECO:0000313" key="6">
    <source>
        <dbReference type="Proteomes" id="UP000287394"/>
    </source>
</evidence>
<dbReference type="InterPro" id="IPR019251">
    <property type="entry name" value="DUF2231_TM"/>
</dbReference>
<dbReference type="SUPFAM" id="SSF50022">
    <property type="entry name" value="ISP domain"/>
    <property type="match status" value="1"/>
</dbReference>
<dbReference type="RefSeq" id="WP_119322990.1">
    <property type="nucleotide sequence ID" value="NZ_AP025739.1"/>
</dbReference>
<protein>
    <submittedName>
        <fullName evidence="5">Uncharacterized protein</fullName>
    </submittedName>
</protein>
<dbReference type="Proteomes" id="UP000287394">
    <property type="component" value="Chromosome"/>
</dbReference>
<dbReference type="PANTHER" id="PTHR21496">
    <property type="entry name" value="FERREDOXIN-RELATED"/>
    <property type="match status" value="1"/>
</dbReference>
<dbReference type="AlphaFoldDB" id="A0A402D0B9"/>
<evidence type="ECO:0000256" key="3">
    <source>
        <dbReference type="ARBA" id="ARBA00023004"/>
    </source>
</evidence>
<organism evidence="5 6">
    <name type="scientific">Capsulimonas corticalis</name>
    <dbReference type="NCBI Taxonomy" id="2219043"/>
    <lineage>
        <taxon>Bacteria</taxon>
        <taxon>Bacillati</taxon>
        <taxon>Armatimonadota</taxon>
        <taxon>Armatimonadia</taxon>
        <taxon>Capsulimonadales</taxon>
        <taxon>Capsulimonadaceae</taxon>
        <taxon>Capsulimonas</taxon>
    </lineage>
</organism>
<keyword evidence="3" id="KW-0408">Iron</keyword>
<dbReference type="EMBL" id="AP025739">
    <property type="protein sequence ID" value="BDI33683.1"/>
    <property type="molecule type" value="Genomic_DNA"/>
</dbReference>
<name>A0A402D0B9_9BACT</name>
<dbReference type="GO" id="GO:0051537">
    <property type="term" value="F:2 iron, 2 sulfur cluster binding"/>
    <property type="evidence" value="ECO:0007669"/>
    <property type="project" value="UniProtKB-KW"/>
</dbReference>
<dbReference type="Pfam" id="PF09990">
    <property type="entry name" value="DUF2231"/>
    <property type="match status" value="1"/>
</dbReference>
<dbReference type="GO" id="GO:0016705">
    <property type="term" value="F:oxidoreductase activity, acting on paired donors, with incorporation or reduction of molecular oxygen"/>
    <property type="evidence" value="ECO:0007669"/>
    <property type="project" value="UniProtKB-ARBA"/>
</dbReference>
<keyword evidence="1" id="KW-0001">2Fe-2S</keyword>
<evidence type="ECO:0000256" key="4">
    <source>
        <dbReference type="ARBA" id="ARBA00023014"/>
    </source>
</evidence>
<dbReference type="PROSITE" id="PS51296">
    <property type="entry name" value="RIESKE"/>
    <property type="match status" value="1"/>
</dbReference>